<dbReference type="Proteomes" id="UP000223025">
    <property type="component" value="Segment"/>
</dbReference>
<dbReference type="KEGG" id="vg:40088646"/>
<dbReference type="GeneID" id="40088646"/>
<proteinExistence type="predicted"/>
<evidence type="ECO:0000313" key="2">
    <source>
        <dbReference type="Proteomes" id="UP000223025"/>
    </source>
</evidence>
<protein>
    <submittedName>
        <fullName evidence="1">Uncharacterized protein</fullName>
    </submittedName>
</protein>
<evidence type="ECO:0000313" key="1">
    <source>
        <dbReference type="EMBL" id="AUZ95402.1"/>
    </source>
</evidence>
<dbReference type="EMBL" id="MF403008">
    <property type="protein sequence ID" value="AUZ95402.1"/>
    <property type="molecule type" value="Genomic_DNA"/>
</dbReference>
<name>A0A2L0V0Q2_9CAUD</name>
<accession>A0A2L0V0Q2</accession>
<sequence length="114" mass="13365">MKDVDDLAYRMWSIHPSELDKMTDLEKRMPDDYPGGLRAFFFATEMAKLIEKYALQNAREANVAWSVCQSSHRDFAKKSDAMYTTRQNDYIKNKEKTKENIEKISSDLAKYINI</sequence>
<dbReference type="OrthoDB" id="29197at10239"/>
<dbReference type="RefSeq" id="YP_009612308.1">
    <property type="nucleotide sequence ID" value="NC_042013.1"/>
</dbReference>
<reference evidence="1 2" key="1">
    <citation type="submission" date="2017-06" db="EMBL/GenBank/DDBJ databases">
        <authorList>
            <person name="Kim H.J."/>
            <person name="Triplett B.A."/>
        </authorList>
    </citation>
    <scope>NUCLEOTIDE SEQUENCE [LARGE SCALE GENOMIC DNA]</scope>
</reference>
<keyword evidence="2" id="KW-1185">Reference proteome</keyword>
<organism evidence="1 2">
    <name type="scientific">Agrobacterium phage Atu_ph07</name>
    <dbReference type="NCBI Taxonomy" id="2024264"/>
    <lineage>
        <taxon>Viruses</taxon>
        <taxon>Duplodnaviria</taxon>
        <taxon>Heunggongvirae</taxon>
        <taxon>Uroviricota</taxon>
        <taxon>Caudoviricetes</taxon>
        <taxon>Polybotosvirus</taxon>
        <taxon>Polybotosvirus Atuph07</taxon>
    </lineage>
</organism>